<sequence length="154" mass="16645">MSDAAKQTHIRAHPLVQRLLSLELDPDHCAVFGSGPMLAHGLRRSLGDLDIVARGPAWQKACGDGDLGVSKIGGDPVAAFWGGRIEVFSVWFPPDVSTDDLIDEADVVAGIRFVRLRHVLAYKRRLRRPKDVPDITVLEQALSAPAHAGSPQVA</sequence>
<dbReference type="OrthoDB" id="5192884at2"/>
<dbReference type="EMBL" id="POUC01000226">
    <property type="protein sequence ID" value="PNG19327.1"/>
    <property type="molecule type" value="Genomic_DNA"/>
</dbReference>
<dbReference type="AlphaFoldDB" id="A0A2N8TJX6"/>
<dbReference type="RefSeq" id="WP_102911520.1">
    <property type="nucleotide sequence ID" value="NZ_POUC01000226.1"/>
</dbReference>
<evidence type="ECO:0000313" key="2">
    <source>
        <dbReference type="Proteomes" id="UP000235943"/>
    </source>
</evidence>
<accession>A0A2N8TJX6</accession>
<protein>
    <submittedName>
        <fullName evidence="1">Uncharacterized protein</fullName>
    </submittedName>
</protein>
<evidence type="ECO:0000313" key="1">
    <source>
        <dbReference type="EMBL" id="PNG19327.1"/>
    </source>
</evidence>
<proteinExistence type="predicted"/>
<gene>
    <name evidence="1" type="ORF">C1J00_26310</name>
</gene>
<dbReference type="Proteomes" id="UP000235943">
    <property type="component" value="Unassembled WGS sequence"/>
</dbReference>
<comment type="caution">
    <text evidence="1">The sequence shown here is derived from an EMBL/GenBank/DDBJ whole genome shotgun (WGS) entry which is preliminary data.</text>
</comment>
<keyword evidence="2" id="KW-1185">Reference proteome</keyword>
<reference evidence="1 2" key="1">
    <citation type="submission" date="2018-01" db="EMBL/GenBank/DDBJ databases">
        <title>Draft genome sequence of Streptomyces sp. 13K301.</title>
        <authorList>
            <person name="Sahin N."/>
            <person name="Saygin H."/>
            <person name="Ay H."/>
        </authorList>
    </citation>
    <scope>NUCLEOTIDE SEQUENCE [LARGE SCALE GENOMIC DNA]</scope>
    <source>
        <strain evidence="1 2">13K301</strain>
    </source>
</reference>
<name>A0A2N8TJX6_9ACTN</name>
<organism evidence="1 2">
    <name type="scientific">Streptomyces cahuitamycinicus</name>
    <dbReference type="NCBI Taxonomy" id="2070367"/>
    <lineage>
        <taxon>Bacteria</taxon>
        <taxon>Bacillati</taxon>
        <taxon>Actinomycetota</taxon>
        <taxon>Actinomycetes</taxon>
        <taxon>Kitasatosporales</taxon>
        <taxon>Streptomycetaceae</taxon>
        <taxon>Streptomyces</taxon>
    </lineage>
</organism>